<comment type="caution">
    <text evidence="8">The sequence shown here is derived from an EMBL/GenBank/DDBJ whole genome shotgun (WGS) entry which is preliminary data.</text>
</comment>
<dbReference type="InterPro" id="IPR050638">
    <property type="entry name" value="AA-Vitamin_Transporters"/>
</dbReference>
<feature type="transmembrane region" description="Helical" evidence="6">
    <location>
        <begin position="124"/>
        <end position="142"/>
    </location>
</feature>
<dbReference type="SUPFAM" id="SSF103481">
    <property type="entry name" value="Multidrug resistance efflux transporter EmrE"/>
    <property type="match status" value="2"/>
</dbReference>
<dbReference type="InterPro" id="IPR000620">
    <property type="entry name" value="EamA_dom"/>
</dbReference>
<accession>A0A7W8Q4U8</accession>
<dbReference type="PANTHER" id="PTHR32322:SF2">
    <property type="entry name" value="EAMA DOMAIN-CONTAINING PROTEIN"/>
    <property type="match status" value="1"/>
</dbReference>
<keyword evidence="9" id="KW-1185">Reference proteome</keyword>
<organism evidence="8 9">
    <name type="scientific">Paraburkholderia atlantica</name>
    <dbReference type="NCBI Taxonomy" id="2654982"/>
    <lineage>
        <taxon>Bacteria</taxon>
        <taxon>Pseudomonadati</taxon>
        <taxon>Pseudomonadota</taxon>
        <taxon>Betaproteobacteria</taxon>
        <taxon>Burkholderiales</taxon>
        <taxon>Burkholderiaceae</taxon>
        <taxon>Paraburkholderia</taxon>
    </lineage>
</organism>
<reference evidence="8 9" key="1">
    <citation type="submission" date="2020-08" db="EMBL/GenBank/DDBJ databases">
        <title>Genomic Encyclopedia of Type Strains, Phase IV (KMG-V): Genome sequencing to study the core and pangenomes of soil and plant-associated prokaryotes.</title>
        <authorList>
            <person name="Whitman W."/>
        </authorList>
    </citation>
    <scope>NUCLEOTIDE SEQUENCE [LARGE SCALE GENOMIC DNA]</scope>
    <source>
        <strain evidence="8 9">JPY158</strain>
    </source>
</reference>
<comment type="similarity">
    <text evidence="2">Belongs to the EamA transporter family.</text>
</comment>
<keyword evidence="4 6" id="KW-1133">Transmembrane helix</keyword>
<feature type="transmembrane region" description="Helical" evidence="6">
    <location>
        <begin position="270"/>
        <end position="287"/>
    </location>
</feature>
<dbReference type="EMBL" id="JACHDD010000003">
    <property type="protein sequence ID" value="MBB5423797.1"/>
    <property type="molecule type" value="Genomic_DNA"/>
</dbReference>
<dbReference type="GO" id="GO:0016020">
    <property type="term" value="C:membrane"/>
    <property type="evidence" value="ECO:0007669"/>
    <property type="project" value="UniProtKB-SubCell"/>
</dbReference>
<dbReference type="PANTHER" id="PTHR32322">
    <property type="entry name" value="INNER MEMBRANE TRANSPORTER"/>
    <property type="match status" value="1"/>
</dbReference>
<feature type="transmembrane region" description="Helical" evidence="6">
    <location>
        <begin position="154"/>
        <end position="172"/>
    </location>
</feature>
<proteinExistence type="inferred from homology"/>
<feature type="domain" description="EamA" evidence="7">
    <location>
        <begin position="157"/>
        <end position="285"/>
    </location>
</feature>
<evidence type="ECO:0000313" key="8">
    <source>
        <dbReference type="EMBL" id="MBB5423797.1"/>
    </source>
</evidence>
<evidence type="ECO:0000256" key="1">
    <source>
        <dbReference type="ARBA" id="ARBA00004141"/>
    </source>
</evidence>
<evidence type="ECO:0000256" key="4">
    <source>
        <dbReference type="ARBA" id="ARBA00022989"/>
    </source>
</evidence>
<sequence length="305" mass="31598">MKADGKASSAAAITGVLVGVAMVSTRAVSSHASPPTLAFLRYLIGTVVLAVPVLCGPRPRFTLKDALAIAVLGVFQFALLIVLINEALRTLSAAICALVFSTMPLLTMTFAIMVGREVFRWTKLAGLALAVCGIALLLAASASSGGAHPSTAPAFAALFGATVIGAVCSIMYRPYVQRYPALPTSALAMTAAVVFLAVWCVVASQPLVPGLTVSQWANVGVIGLSSGIGYFCLLWALARIDASRVVAFQALGPVTAAAIELFIARRPPSMTLLVSIAIVVMGLKLALSEAPHWPGRRGTGRAARR</sequence>
<dbReference type="AlphaFoldDB" id="A0A7W8Q4U8"/>
<dbReference type="Pfam" id="PF00892">
    <property type="entry name" value="EamA"/>
    <property type="match status" value="2"/>
</dbReference>
<feature type="transmembrane region" description="Helical" evidence="6">
    <location>
        <begin position="67"/>
        <end position="85"/>
    </location>
</feature>
<gene>
    <name evidence="8" type="ORF">HDG40_001941</name>
</gene>
<feature type="transmembrane region" description="Helical" evidence="6">
    <location>
        <begin position="245"/>
        <end position="264"/>
    </location>
</feature>
<dbReference type="OrthoDB" id="8903763at2"/>
<evidence type="ECO:0000259" key="7">
    <source>
        <dbReference type="Pfam" id="PF00892"/>
    </source>
</evidence>
<comment type="subcellular location">
    <subcellularLocation>
        <location evidence="1">Membrane</location>
        <topology evidence="1">Multi-pass membrane protein</topology>
    </subcellularLocation>
</comment>
<feature type="transmembrane region" description="Helical" evidence="6">
    <location>
        <begin position="91"/>
        <end position="112"/>
    </location>
</feature>
<dbReference type="RefSeq" id="WP_018436335.1">
    <property type="nucleotide sequence ID" value="NZ_JACHDD010000003.1"/>
</dbReference>
<evidence type="ECO:0000256" key="5">
    <source>
        <dbReference type="ARBA" id="ARBA00023136"/>
    </source>
</evidence>
<name>A0A7W8Q4U8_PARAM</name>
<evidence type="ECO:0000256" key="2">
    <source>
        <dbReference type="ARBA" id="ARBA00007362"/>
    </source>
</evidence>
<feature type="transmembrane region" description="Helical" evidence="6">
    <location>
        <begin position="216"/>
        <end position="238"/>
    </location>
</feature>
<keyword evidence="5 6" id="KW-0472">Membrane</keyword>
<feature type="transmembrane region" description="Helical" evidence="6">
    <location>
        <begin position="39"/>
        <end position="55"/>
    </location>
</feature>
<dbReference type="Proteomes" id="UP000592780">
    <property type="component" value="Unassembled WGS sequence"/>
</dbReference>
<evidence type="ECO:0000256" key="6">
    <source>
        <dbReference type="SAM" id="Phobius"/>
    </source>
</evidence>
<evidence type="ECO:0000313" key="9">
    <source>
        <dbReference type="Proteomes" id="UP000592780"/>
    </source>
</evidence>
<keyword evidence="3 6" id="KW-0812">Transmembrane</keyword>
<protein>
    <submittedName>
        <fullName evidence="8">Drug/metabolite transporter (DMT)-like permease</fullName>
    </submittedName>
</protein>
<feature type="transmembrane region" description="Helical" evidence="6">
    <location>
        <begin position="184"/>
        <end position="204"/>
    </location>
</feature>
<dbReference type="InterPro" id="IPR037185">
    <property type="entry name" value="EmrE-like"/>
</dbReference>
<feature type="domain" description="EamA" evidence="7">
    <location>
        <begin position="10"/>
        <end position="138"/>
    </location>
</feature>
<evidence type="ECO:0000256" key="3">
    <source>
        <dbReference type="ARBA" id="ARBA00022692"/>
    </source>
</evidence>